<dbReference type="PANTHER" id="PTHR47972">
    <property type="entry name" value="KINESIN-LIKE PROTEIN KLP-3"/>
    <property type="match status" value="1"/>
</dbReference>
<gene>
    <name evidence="9" type="ORF">OSB04_005745</name>
</gene>
<evidence type="ECO:0000313" key="10">
    <source>
        <dbReference type="Proteomes" id="UP001172457"/>
    </source>
</evidence>
<dbReference type="Gene3D" id="2.60.120.430">
    <property type="entry name" value="Galactose-binding lectin"/>
    <property type="match status" value="1"/>
</dbReference>
<feature type="compositionally biased region" description="Basic and acidic residues" evidence="7">
    <location>
        <begin position="974"/>
        <end position="988"/>
    </location>
</feature>
<dbReference type="GO" id="GO:0005874">
    <property type="term" value="C:microtubule"/>
    <property type="evidence" value="ECO:0007669"/>
    <property type="project" value="UniProtKB-KW"/>
</dbReference>
<feature type="region of interest" description="Disordered" evidence="7">
    <location>
        <begin position="967"/>
        <end position="994"/>
    </location>
</feature>
<evidence type="ECO:0000256" key="7">
    <source>
        <dbReference type="SAM" id="MobiDB-lite"/>
    </source>
</evidence>
<keyword evidence="10" id="KW-1185">Reference proteome</keyword>
<evidence type="ECO:0000259" key="8">
    <source>
        <dbReference type="PROSITE" id="PS50067"/>
    </source>
</evidence>
<keyword evidence="3 4" id="KW-0505">Motor protein</keyword>
<dbReference type="Proteomes" id="UP001172457">
    <property type="component" value="Chromosome 2"/>
</dbReference>
<dbReference type="SUPFAM" id="SSF52540">
    <property type="entry name" value="P-loop containing nucleoside triphosphate hydrolases"/>
    <property type="match status" value="1"/>
</dbReference>
<dbReference type="GO" id="GO:0008017">
    <property type="term" value="F:microtubule binding"/>
    <property type="evidence" value="ECO:0007669"/>
    <property type="project" value="InterPro"/>
</dbReference>
<dbReference type="CDD" id="cd01366">
    <property type="entry name" value="KISc_C_terminal"/>
    <property type="match status" value="1"/>
</dbReference>
<name>A0AA38WPW8_9ASTR</name>
<evidence type="ECO:0000256" key="3">
    <source>
        <dbReference type="ARBA" id="ARBA00023175"/>
    </source>
</evidence>
<dbReference type="EMBL" id="JARYMX010000002">
    <property type="protein sequence ID" value="KAJ9560585.1"/>
    <property type="molecule type" value="Genomic_DNA"/>
</dbReference>
<evidence type="ECO:0000256" key="5">
    <source>
        <dbReference type="RuleBase" id="RU000394"/>
    </source>
</evidence>
<dbReference type="GO" id="GO:0007018">
    <property type="term" value="P:microtubule-based movement"/>
    <property type="evidence" value="ECO:0007669"/>
    <property type="project" value="InterPro"/>
</dbReference>
<dbReference type="PROSITE" id="PS50067">
    <property type="entry name" value="KINESIN_MOTOR_2"/>
    <property type="match status" value="1"/>
</dbReference>
<dbReference type="InterPro" id="IPR027417">
    <property type="entry name" value="P-loop_NTPase"/>
</dbReference>
<dbReference type="SMART" id="SM00129">
    <property type="entry name" value="KISc"/>
    <property type="match status" value="1"/>
</dbReference>
<dbReference type="InterPro" id="IPR019821">
    <property type="entry name" value="Kinesin_motor_CS"/>
</dbReference>
<dbReference type="GO" id="GO:0005524">
    <property type="term" value="F:ATP binding"/>
    <property type="evidence" value="ECO:0007669"/>
    <property type="project" value="UniProtKB-UniRule"/>
</dbReference>
<accession>A0AA38WPW8</accession>
<dbReference type="PANTHER" id="PTHR47972:SF18">
    <property type="entry name" value="KINESIN-LIKE PROTEIN KIN-14R"/>
    <property type="match status" value="1"/>
</dbReference>
<dbReference type="PRINTS" id="PR00380">
    <property type="entry name" value="KINESINHEAVY"/>
</dbReference>
<dbReference type="InterPro" id="IPR021720">
    <property type="entry name" value="Malectin_dom"/>
</dbReference>
<keyword evidence="5" id="KW-0493">Microtubule</keyword>
<keyword evidence="2 4" id="KW-0067">ATP-binding</keyword>
<evidence type="ECO:0000256" key="1">
    <source>
        <dbReference type="ARBA" id="ARBA00022741"/>
    </source>
</evidence>
<dbReference type="GO" id="GO:0003777">
    <property type="term" value="F:microtubule motor activity"/>
    <property type="evidence" value="ECO:0007669"/>
    <property type="project" value="InterPro"/>
</dbReference>
<feature type="domain" description="Kinesin motor" evidence="8">
    <location>
        <begin position="377"/>
        <end position="694"/>
    </location>
</feature>
<evidence type="ECO:0000256" key="6">
    <source>
        <dbReference type="SAM" id="Coils"/>
    </source>
</evidence>
<evidence type="ECO:0000256" key="2">
    <source>
        <dbReference type="ARBA" id="ARBA00022840"/>
    </source>
</evidence>
<dbReference type="Pfam" id="PF11721">
    <property type="entry name" value="Malectin"/>
    <property type="match status" value="1"/>
</dbReference>
<dbReference type="AlphaFoldDB" id="A0AA38WPW8"/>
<dbReference type="Gene3D" id="3.40.850.10">
    <property type="entry name" value="Kinesin motor domain"/>
    <property type="match status" value="1"/>
</dbReference>
<dbReference type="PROSITE" id="PS00411">
    <property type="entry name" value="KINESIN_MOTOR_1"/>
    <property type="match status" value="1"/>
</dbReference>
<feature type="binding site" evidence="4">
    <location>
        <begin position="455"/>
        <end position="462"/>
    </location>
    <ligand>
        <name>ATP</name>
        <dbReference type="ChEBI" id="CHEBI:30616"/>
    </ligand>
</feature>
<evidence type="ECO:0000313" key="9">
    <source>
        <dbReference type="EMBL" id="KAJ9560585.1"/>
    </source>
</evidence>
<proteinExistence type="inferred from homology"/>
<dbReference type="InterPro" id="IPR036961">
    <property type="entry name" value="Kinesin_motor_dom_sf"/>
</dbReference>
<evidence type="ECO:0000256" key="4">
    <source>
        <dbReference type="PROSITE-ProRule" id="PRU00283"/>
    </source>
</evidence>
<dbReference type="Pfam" id="PF00225">
    <property type="entry name" value="Kinesin"/>
    <property type="match status" value="1"/>
</dbReference>
<feature type="coiled-coil region" evidence="6">
    <location>
        <begin position="708"/>
        <end position="837"/>
    </location>
</feature>
<organism evidence="9 10">
    <name type="scientific">Centaurea solstitialis</name>
    <name type="common">yellow star-thistle</name>
    <dbReference type="NCBI Taxonomy" id="347529"/>
    <lineage>
        <taxon>Eukaryota</taxon>
        <taxon>Viridiplantae</taxon>
        <taxon>Streptophyta</taxon>
        <taxon>Embryophyta</taxon>
        <taxon>Tracheophyta</taxon>
        <taxon>Spermatophyta</taxon>
        <taxon>Magnoliopsida</taxon>
        <taxon>eudicotyledons</taxon>
        <taxon>Gunneridae</taxon>
        <taxon>Pentapetalae</taxon>
        <taxon>asterids</taxon>
        <taxon>campanulids</taxon>
        <taxon>Asterales</taxon>
        <taxon>Asteraceae</taxon>
        <taxon>Carduoideae</taxon>
        <taxon>Cardueae</taxon>
        <taxon>Centaureinae</taxon>
        <taxon>Centaurea</taxon>
    </lineage>
</organism>
<comment type="caution">
    <text evidence="9">The sequence shown here is derived from an EMBL/GenBank/DDBJ whole genome shotgun (WGS) entry which is preliminary data.</text>
</comment>
<dbReference type="InterPro" id="IPR027640">
    <property type="entry name" value="Kinesin-like_fam"/>
</dbReference>
<protein>
    <recommendedName>
        <fullName evidence="5">Kinesin-like protein</fullName>
    </recommendedName>
</protein>
<keyword evidence="6" id="KW-0175">Coiled coil</keyword>
<feature type="region of interest" description="Disordered" evidence="7">
    <location>
        <begin position="899"/>
        <end position="918"/>
    </location>
</feature>
<comment type="similarity">
    <text evidence="4 5">Belongs to the TRAFAC class myosin-kinesin ATPase superfamily. Kinesin family.</text>
</comment>
<keyword evidence="1 4" id="KW-0547">Nucleotide-binding</keyword>
<reference evidence="9" key="1">
    <citation type="submission" date="2023-03" db="EMBL/GenBank/DDBJ databases">
        <title>Chromosome-scale reference genome and RAD-based genetic map of yellow starthistle (Centaurea solstitialis) reveal putative structural variation and QTLs associated with invader traits.</title>
        <authorList>
            <person name="Reatini B."/>
            <person name="Cang F.A."/>
            <person name="Jiang Q."/>
            <person name="Mckibben M.T.W."/>
            <person name="Barker M.S."/>
            <person name="Rieseberg L.H."/>
            <person name="Dlugosch K.M."/>
        </authorList>
    </citation>
    <scope>NUCLEOTIDE SEQUENCE</scope>
    <source>
        <strain evidence="9">CAN-66</strain>
        <tissue evidence="9">Leaf</tissue>
    </source>
</reference>
<sequence>MKEMEMANKDYSSSCSCNQEEAEEEDDSVLCVSDKVLKFVNAGGEDIHNDEIYIMPDQAFEGGDVLRTNETILDGGSLSSLYQTARFGNFCYSFDNLSSGVYLLDLHFAEIINTNGPKGMRVFDVFVQDEKVVSELDVYSYVGANKPLKLIDIRVTVGLDGVLVIKFKGVHGTPIVSGICIKEAPKGHAYELHQGFLASDSCVAYSSSTSIQLNNLRGKRILKYEKKIEELTARCQAKTNECYEAWMSLASLNKQLEKVSMELDKKSFENHCLVQAMAIQEAKLKDAISMRDRENKYWFTAINELGKKIKILKKEQTQLSFDARECANLVPDMDNMISAIQRQGEFKGEFYCNLFTNLSYSVNILQLHNVKILNRRNIRVFCRCRPLDKHEVSAGHAMVVDLSASKDGDLGIVTSGSTKKLYKFDRIYTPNDGQDASPMVISVLDGYNVCIFAYGQTGTGKTFTMEGTETNRGVNYRTLEALFDTVEKRKDTFSFNISLSVLEVYNEQIRDLLATSRTSKKLEVRQASEGSHHVPGIVEAKVENINEVWNALQAGSNARAVGSNNVNEHSSRSHCMICITVKAKNLMNDECTKSKLWLVDLAGSERLAKTVVQGDRLKEAQNINRSLSALGDVISALAAKSSHVPYRNSKLTHLLQDSLGGDSKTLMYVQISPSEQDMSETLSSLNFATRVRGVELGPAKKQIDSSELQKLKSSLDKAKQDLKSKDEALKKLEENHQSLEVKAKCKDQMQKGQQEKLDDLAGQLELKAQLCKQLEKQTSQLSDEVKEKQDACLILQKKVMEVENKLKERTQMFELKLSASEEKIKKLESKLEMQDDHTSSRMPPIQKVNVVEETPSMQSEWVAPVPSFSSEKSNERKTWSTLRTPVGVMTQNQRVLKSSNQLTTQSATHGSVLVNGTKSLRELRRKNDRDGVENNLISSSLGSGSLVDEKVRRIDPSKAYARLTRSTKSFSVSRNKEQAQRVKERDVSNKVWSR</sequence>
<dbReference type="InterPro" id="IPR001752">
    <property type="entry name" value="Kinesin_motor_dom"/>
</dbReference>
<feature type="coiled-coil region" evidence="6">
    <location>
        <begin position="221"/>
        <end position="269"/>
    </location>
</feature>